<keyword evidence="5" id="KW-0472">Membrane</keyword>
<evidence type="ECO:0000259" key="9">
    <source>
        <dbReference type="PROSITE" id="PS50041"/>
    </source>
</evidence>
<dbReference type="InterPro" id="IPR001304">
    <property type="entry name" value="C-type_lectin-like"/>
</dbReference>
<protein>
    <submittedName>
        <fullName evidence="11">Uncharacterized protein</fullName>
    </submittedName>
</protein>
<keyword evidence="6 8" id="KW-1015">Disulfide bond</keyword>
<dbReference type="EMBL" id="JAHRIO010071193">
    <property type="protein sequence ID" value="MEQ2181876.1"/>
    <property type="molecule type" value="Genomic_DNA"/>
</dbReference>
<evidence type="ECO:0000256" key="2">
    <source>
        <dbReference type="ARBA" id="ARBA00022692"/>
    </source>
</evidence>
<dbReference type="Pfam" id="PF00059">
    <property type="entry name" value="Lectin_C"/>
    <property type="match status" value="1"/>
</dbReference>
<dbReference type="SUPFAM" id="SSF56436">
    <property type="entry name" value="C-type lectin-like"/>
    <property type="match status" value="2"/>
</dbReference>
<keyword evidence="12" id="KW-1185">Reference proteome</keyword>
<evidence type="ECO:0000256" key="6">
    <source>
        <dbReference type="ARBA" id="ARBA00023157"/>
    </source>
</evidence>
<sequence>MYEGKWFHDCTSTGREDGHLWCATTYNYDRDQLWGFCPVKDQPSHAEEENCVVVKSESSGRWQNRDCSDALPYACKKRPNATLDPFTTEKSEWNAAQRACQKMDGNLVSIHTLPELEFIIRSLKKDLDQLWIGLHDTDMQMDFQWTDRTPVIFTFWHPFEPNNFRNTQEDCVSMWGPVSNLCTFT</sequence>
<name>A0ABV0PEH6_9TELE</name>
<accession>A0ABV0PEH6</accession>
<proteinExistence type="predicted"/>
<dbReference type="PANTHER" id="PTHR22803">
    <property type="entry name" value="MANNOSE, PHOSPHOLIPASE, LECTIN RECEPTOR RELATED"/>
    <property type="match status" value="1"/>
</dbReference>
<dbReference type="CDD" id="cd00062">
    <property type="entry name" value="FN2"/>
    <property type="match status" value="1"/>
</dbReference>
<dbReference type="InterPro" id="IPR013806">
    <property type="entry name" value="Kringle-like"/>
</dbReference>
<dbReference type="Proteomes" id="UP001476798">
    <property type="component" value="Unassembled WGS sequence"/>
</dbReference>
<evidence type="ECO:0000256" key="7">
    <source>
        <dbReference type="ARBA" id="ARBA00023180"/>
    </source>
</evidence>
<feature type="domain" description="C-type lectin" evidence="9">
    <location>
        <begin position="6"/>
        <end position="76"/>
    </location>
</feature>
<feature type="domain" description="C-type lectin" evidence="9">
    <location>
        <begin position="86"/>
        <end position="174"/>
    </location>
</feature>
<comment type="subcellular location">
    <subcellularLocation>
        <location evidence="1">Membrane</location>
        <topology evidence="1">Single-pass membrane protein</topology>
    </subcellularLocation>
</comment>
<dbReference type="CDD" id="cd00037">
    <property type="entry name" value="CLECT"/>
    <property type="match status" value="2"/>
</dbReference>
<evidence type="ECO:0000256" key="3">
    <source>
        <dbReference type="ARBA" id="ARBA00022737"/>
    </source>
</evidence>
<dbReference type="Gene3D" id="2.10.10.10">
    <property type="entry name" value="Fibronectin, type II, collagen-binding"/>
    <property type="match status" value="1"/>
</dbReference>
<dbReference type="InterPro" id="IPR018378">
    <property type="entry name" value="C-type_lectin_CS"/>
</dbReference>
<dbReference type="InterPro" id="IPR016186">
    <property type="entry name" value="C-type_lectin-like/link_sf"/>
</dbReference>
<reference evidence="11 12" key="1">
    <citation type="submission" date="2021-06" db="EMBL/GenBank/DDBJ databases">
        <authorList>
            <person name="Palmer J.M."/>
        </authorList>
    </citation>
    <scope>NUCLEOTIDE SEQUENCE [LARGE SCALE GENOMIC DNA]</scope>
    <source>
        <strain evidence="11 12">GA_2019</strain>
        <tissue evidence="11">Muscle</tissue>
    </source>
</reference>
<evidence type="ECO:0000256" key="4">
    <source>
        <dbReference type="ARBA" id="ARBA00022989"/>
    </source>
</evidence>
<keyword evidence="3" id="KW-0677">Repeat</keyword>
<dbReference type="InterPro" id="IPR016187">
    <property type="entry name" value="CTDL_fold"/>
</dbReference>
<comment type="caution">
    <text evidence="8">Lacks conserved residue(s) required for the propagation of feature annotation.</text>
</comment>
<evidence type="ECO:0000259" key="10">
    <source>
        <dbReference type="PROSITE" id="PS51092"/>
    </source>
</evidence>
<dbReference type="SUPFAM" id="SSF57440">
    <property type="entry name" value="Kringle-like"/>
    <property type="match status" value="1"/>
</dbReference>
<dbReference type="SMART" id="SM00034">
    <property type="entry name" value="CLECT"/>
    <property type="match status" value="1"/>
</dbReference>
<dbReference type="InterPro" id="IPR036943">
    <property type="entry name" value="FN_type2_sf"/>
</dbReference>
<dbReference type="Pfam" id="PF00040">
    <property type="entry name" value="fn2"/>
    <property type="match status" value="1"/>
</dbReference>
<feature type="domain" description="Fibronectin type-II" evidence="10">
    <location>
        <begin position="1"/>
        <end position="39"/>
    </location>
</feature>
<gene>
    <name evidence="11" type="ORF">GOODEAATRI_016133</name>
</gene>
<dbReference type="InterPro" id="IPR000562">
    <property type="entry name" value="FN_type2_dom"/>
</dbReference>
<keyword evidence="4" id="KW-1133">Transmembrane helix</keyword>
<evidence type="ECO:0000313" key="12">
    <source>
        <dbReference type="Proteomes" id="UP001476798"/>
    </source>
</evidence>
<evidence type="ECO:0000256" key="1">
    <source>
        <dbReference type="ARBA" id="ARBA00004167"/>
    </source>
</evidence>
<comment type="caution">
    <text evidence="11">The sequence shown here is derived from an EMBL/GenBank/DDBJ whole genome shotgun (WGS) entry which is preliminary data.</text>
</comment>
<keyword evidence="2" id="KW-0812">Transmembrane</keyword>
<dbReference type="PROSITE" id="PS51092">
    <property type="entry name" value="FN2_2"/>
    <property type="match status" value="1"/>
</dbReference>
<dbReference type="Gene3D" id="3.10.100.10">
    <property type="entry name" value="Mannose-Binding Protein A, subunit A"/>
    <property type="match status" value="1"/>
</dbReference>
<dbReference type="SMART" id="SM00059">
    <property type="entry name" value="FN2"/>
    <property type="match status" value="1"/>
</dbReference>
<dbReference type="PROSITE" id="PS00615">
    <property type="entry name" value="C_TYPE_LECTIN_1"/>
    <property type="match status" value="1"/>
</dbReference>
<keyword evidence="7" id="KW-0325">Glycoprotein</keyword>
<feature type="disulfide bond" evidence="8">
    <location>
        <begin position="10"/>
        <end position="37"/>
    </location>
</feature>
<evidence type="ECO:0000313" key="11">
    <source>
        <dbReference type="EMBL" id="MEQ2181876.1"/>
    </source>
</evidence>
<evidence type="ECO:0000256" key="8">
    <source>
        <dbReference type="PROSITE-ProRule" id="PRU00479"/>
    </source>
</evidence>
<dbReference type="PROSITE" id="PS50041">
    <property type="entry name" value="C_TYPE_LECTIN_2"/>
    <property type="match status" value="2"/>
</dbReference>
<evidence type="ECO:0000256" key="5">
    <source>
        <dbReference type="ARBA" id="ARBA00023136"/>
    </source>
</evidence>
<dbReference type="PRINTS" id="PR00013">
    <property type="entry name" value="FNTYPEII"/>
</dbReference>
<dbReference type="InterPro" id="IPR050111">
    <property type="entry name" value="C-type_lectin/snaclec_domain"/>
</dbReference>
<organism evidence="11 12">
    <name type="scientific">Goodea atripinnis</name>
    <dbReference type="NCBI Taxonomy" id="208336"/>
    <lineage>
        <taxon>Eukaryota</taxon>
        <taxon>Metazoa</taxon>
        <taxon>Chordata</taxon>
        <taxon>Craniata</taxon>
        <taxon>Vertebrata</taxon>
        <taxon>Euteleostomi</taxon>
        <taxon>Actinopterygii</taxon>
        <taxon>Neopterygii</taxon>
        <taxon>Teleostei</taxon>
        <taxon>Neoteleostei</taxon>
        <taxon>Acanthomorphata</taxon>
        <taxon>Ovalentaria</taxon>
        <taxon>Atherinomorphae</taxon>
        <taxon>Cyprinodontiformes</taxon>
        <taxon>Goodeidae</taxon>
        <taxon>Goodea</taxon>
    </lineage>
</organism>